<dbReference type="AlphaFoldDB" id="A0A8R1IB77"/>
<proteinExistence type="predicted"/>
<reference evidence="1" key="2">
    <citation type="submission" date="2022-06" db="UniProtKB">
        <authorList>
            <consortium name="EnsemblMetazoa"/>
        </authorList>
    </citation>
    <scope>IDENTIFICATION</scope>
    <source>
        <strain evidence="1">DF5081</strain>
    </source>
</reference>
<dbReference type="Proteomes" id="UP000005237">
    <property type="component" value="Unassembled WGS sequence"/>
</dbReference>
<reference evidence="2" key="1">
    <citation type="submission" date="2010-08" db="EMBL/GenBank/DDBJ databases">
        <authorList>
            <consortium name="Caenorhabditis japonica Sequencing Consortium"/>
            <person name="Wilson R.K."/>
        </authorList>
    </citation>
    <scope>NUCLEOTIDE SEQUENCE [LARGE SCALE GENOMIC DNA]</scope>
    <source>
        <strain evidence="2">DF5081</strain>
    </source>
</reference>
<protein>
    <submittedName>
        <fullName evidence="1">Uncharacterized protein</fullName>
    </submittedName>
</protein>
<organism evidence="1 2">
    <name type="scientific">Caenorhabditis japonica</name>
    <dbReference type="NCBI Taxonomy" id="281687"/>
    <lineage>
        <taxon>Eukaryota</taxon>
        <taxon>Metazoa</taxon>
        <taxon>Ecdysozoa</taxon>
        <taxon>Nematoda</taxon>
        <taxon>Chromadorea</taxon>
        <taxon>Rhabditida</taxon>
        <taxon>Rhabditina</taxon>
        <taxon>Rhabditomorpha</taxon>
        <taxon>Rhabditoidea</taxon>
        <taxon>Rhabditidae</taxon>
        <taxon>Peloderinae</taxon>
        <taxon>Caenorhabditis</taxon>
    </lineage>
</organism>
<sequence>MLKVLQDPAGTQPYNRISEATRQLLPKRRFMDRSDSNFKSLSKKCPKQEAVEKRHQEYAKSRLLHAEDSQEYKTLVLCLKSMTGQKKSLFGSRWSRRYNSKTTGPSVSSPSSSRPTCILVMTPKLSLLATLPSMVDVSIISGTLKLIRKRALSSSTHKFTLL</sequence>
<keyword evidence="2" id="KW-1185">Reference proteome</keyword>
<evidence type="ECO:0000313" key="1">
    <source>
        <dbReference type="EnsemblMetazoa" id="CJA24033.1"/>
    </source>
</evidence>
<dbReference type="EnsemblMetazoa" id="CJA24033.1">
    <property type="protein sequence ID" value="CJA24033.1"/>
    <property type="gene ID" value="WBGene00179605"/>
</dbReference>
<evidence type="ECO:0000313" key="2">
    <source>
        <dbReference type="Proteomes" id="UP000005237"/>
    </source>
</evidence>
<name>A0A8R1IB77_CAEJA</name>
<accession>A0A8R1IB77</accession>